<evidence type="ECO:0000313" key="3">
    <source>
        <dbReference type="EMBL" id="BBP02471.1"/>
    </source>
</evidence>
<evidence type="ECO:0000256" key="1">
    <source>
        <dbReference type="SAM" id="SignalP"/>
    </source>
</evidence>
<dbReference type="Gene3D" id="1.25.40.10">
    <property type="entry name" value="Tetratricopeptide repeat domain"/>
    <property type="match status" value="2"/>
</dbReference>
<keyword evidence="4" id="KW-1185">Reference proteome</keyword>
<dbReference type="Pfam" id="PF14559">
    <property type="entry name" value="TPR_19"/>
    <property type="match status" value="1"/>
</dbReference>
<reference evidence="4" key="1">
    <citation type="submission" date="2019-11" db="EMBL/GenBank/DDBJ databases">
        <title>Isolation and characterization of a novel species in the genus Sulfuriferula.</title>
        <authorList>
            <person name="Mochizuki J."/>
            <person name="Kojima H."/>
            <person name="Fukui M."/>
        </authorList>
    </citation>
    <scope>NUCLEOTIDE SEQUENCE [LARGE SCALE GENOMIC DNA]</scope>
    <source>
        <strain evidence="4">SGTM</strain>
    </source>
</reference>
<protein>
    <submittedName>
        <fullName evidence="3">Poly-beta-1,6 N-acetyl-D-glucosamine export porin PgaA</fullName>
    </submittedName>
</protein>
<evidence type="ECO:0000259" key="2">
    <source>
        <dbReference type="Pfam" id="PF21197"/>
    </source>
</evidence>
<sequence>MNKKSLNHIGSLRLISASLMISGLFNPNVYASDPVVNTTAARHQAMADARAGHLEAAIKKLTELHASAPNDMVLTADLMVLLRQAGRNAEIIALSQQAPITSLPDYALMPLAGALRDEKKFVGAQHVLADSRQRLGSKAQILYAVVTVEAGQPKEAIAALPPETTANLDGDDFAGMAYVYRMAGNPAQSERLATIALTKDPDNKLGARERVFGLADLGASSMALQYAQQRPKIFTQYELDYLSAEQSALNTRNAYQERRRLDTQDTYRQHNQALQASLAELDANLVKFANEPDLLLRTHYDHIFVLSSLEMMPQAIDEYSTLKPPIPSYVRGAAADAYLKMHQPEKAAPLYEQLIKENPLANVEVYMGLYFSYVESERYDDAARILAHVDKTTPIWHNGQAANVERLENWERVDVDDQLVMDAAYRNQDALAEQRIDALVQNAPRNDNLINTKATIERWRGLPLKSMVTTQQAAIYAPNNKDTRINLANNARDLGQYDIWGKQITSLMHDFPTDNSLQIKSSYEQWQDRSRPSISSEYTYGTSRGNATLVRGSADQELLTTLNSPWTASGWRGFVQQHYIWGDYDTGALNYNRLGLGAEWEWGRKHAWGVLSNDQLTGNHVGVAGGWSQWLNDNWQYTIAGDTYSTDTPLRAKEVGLSGKSIGAGLIWRQNESRNAYMNLTMLDISDGNKRIDFSTGISQRLWANAHHITTGGIDLDAERNTHTSPNDNYFNPASTEGASLRLEHSWITGDVMNVHSLSTLE</sequence>
<dbReference type="SUPFAM" id="SSF48452">
    <property type="entry name" value="TPR-like"/>
    <property type="match status" value="1"/>
</dbReference>
<dbReference type="RefSeq" id="WP_162086098.1">
    <property type="nucleotide sequence ID" value="NZ_AP021881.1"/>
</dbReference>
<keyword evidence="1" id="KW-0732">Signal</keyword>
<feature type="chain" id="PRO_5033014838" evidence="1">
    <location>
        <begin position="32"/>
        <end position="762"/>
    </location>
</feature>
<dbReference type="InterPro" id="IPR011990">
    <property type="entry name" value="TPR-like_helical_dom_sf"/>
</dbReference>
<proteinExistence type="predicted"/>
<feature type="domain" description="PgaA membrane beta barrel" evidence="2">
    <location>
        <begin position="549"/>
        <end position="746"/>
    </location>
</feature>
<name>A0A809RU77_9PROT</name>
<accession>A0A809RU77</accession>
<organism evidence="3 4">
    <name type="scientific">Sulfuriferula nivalis</name>
    <dbReference type="NCBI Taxonomy" id="2675298"/>
    <lineage>
        <taxon>Bacteria</taxon>
        <taxon>Pseudomonadati</taxon>
        <taxon>Pseudomonadota</taxon>
        <taxon>Betaproteobacteria</taxon>
        <taxon>Nitrosomonadales</taxon>
        <taxon>Sulfuricellaceae</taxon>
        <taxon>Sulfuriferula</taxon>
    </lineage>
</organism>
<dbReference type="AlphaFoldDB" id="A0A809RU77"/>
<dbReference type="Pfam" id="PF21197">
    <property type="entry name" value="PgaA_barrel"/>
    <property type="match status" value="1"/>
</dbReference>
<dbReference type="GO" id="GO:1901515">
    <property type="term" value="F:poly-beta-1,6-N-acetyl-D-glucosamine transmembrane transporter activity"/>
    <property type="evidence" value="ECO:0007669"/>
    <property type="project" value="InterPro"/>
</dbReference>
<feature type="signal peptide" evidence="1">
    <location>
        <begin position="1"/>
        <end position="31"/>
    </location>
</feature>
<evidence type="ECO:0000313" key="4">
    <source>
        <dbReference type="Proteomes" id="UP000463939"/>
    </source>
</evidence>
<dbReference type="EMBL" id="AP021881">
    <property type="protein sequence ID" value="BBP02471.1"/>
    <property type="molecule type" value="Genomic_DNA"/>
</dbReference>
<dbReference type="NCBIfam" id="TIGR03939">
    <property type="entry name" value="PGA_TPR_OMP"/>
    <property type="match status" value="1"/>
</dbReference>
<dbReference type="KEGG" id="sniv:SFSGTM_31790"/>
<dbReference type="InterPro" id="IPR049003">
    <property type="entry name" value="PgaA_barrel"/>
</dbReference>
<gene>
    <name evidence="3" type="ORF">SFSGTM_31790</name>
</gene>
<dbReference type="InterPro" id="IPR023870">
    <property type="entry name" value="PGA_export_porin_PgaA"/>
</dbReference>
<dbReference type="Proteomes" id="UP000463939">
    <property type="component" value="Chromosome"/>
</dbReference>